<dbReference type="InterPro" id="IPR016160">
    <property type="entry name" value="Ald_DH_CS_CYS"/>
</dbReference>
<protein>
    <submittedName>
        <fullName evidence="6">Gamma-glutamyl-gamma-aminobutyraldehyde dehydrogenase</fullName>
    </submittedName>
</protein>
<reference evidence="7" key="1">
    <citation type="submission" date="2017-06" db="EMBL/GenBank/DDBJ databases">
        <authorList>
            <person name="Varghese N."/>
            <person name="Submissions S."/>
        </authorList>
    </citation>
    <scope>NUCLEOTIDE SEQUENCE [LARGE SCALE GENOMIC DNA]</scope>
    <source>
        <strain evidence="7">DSM 137</strain>
    </source>
</reference>
<dbReference type="PANTHER" id="PTHR11699">
    <property type="entry name" value="ALDEHYDE DEHYDROGENASE-RELATED"/>
    <property type="match status" value="1"/>
</dbReference>
<proteinExistence type="inferred from homology"/>
<dbReference type="AlphaFoldDB" id="A0A212PW98"/>
<dbReference type="EMBL" id="FYDG01000001">
    <property type="protein sequence ID" value="SNB51212.1"/>
    <property type="molecule type" value="Genomic_DNA"/>
</dbReference>
<dbReference type="FunFam" id="3.40.605.10:FF:000026">
    <property type="entry name" value="Aldehyde dehydrogenase, putative"/>
    <property type="match status" value="1"/>
</dbReference>
<name>A0A212PW98_RHOAC</name>
<evidence type="ECO:0000259" key="5">
    <source>
        <dbReference type="Pfam" id="PF00171"/>
    </source>
</evidence>
<keyword evidence="4" id="KW-0558">Oxidation</keyword>
<evidence type="ECO:0000256" key="4">
    <source>
        <dbReference type="ARBA" id="ARBA00023097"/>
    </source>
</evidence>
<dbReference type="InterPro" id="IPR016161">
    <property type="entry name" value="Ald_DH/histidinol_DH"/>
</dbReference>
<accession>A0A212PW98</accession>
<dbReference type="InterPro" id="IPR015590">
    <property type="entry name" value="Aldehyde_DH_dom"/>
</dbReference>
<organism evidence="6 7">
    <name type="scientific">Rhodoblastus acidophilus</name>
    <name type="common">Rhodopseudomonas acidophila</name>
    <dbReference type="NCBI Taxonomy" id="1074"/>
    <lineage>
        <taxon>Bacteria</taxon>
        <taxon>Pseudomonadati</taxon>
        <taxon>Pseudomonadota</taxon>
        <taxon>Alphaproteobacteria</taxon>
        <taxon>Hyphomicrobiales</taxon>
        <taxon>Rhodoblastaceae</taxon>
        <taxon>Rhodoblastus</taxon>
    </lineage>
</organism>
<dbReference type="RefSeq" id="WP_088518579.1">
    <property type="nucleotide sequence ID" value="NZ_FYDG01000001.1"/>
</dbReference>
<dbReference type="OrthoDB" id="9812625at2"/>
<dbReference type="Gene3D" id="3.40.309.10">
    <property type="entry name" value="Aldehyde Dehydrogenase, Chain A, domain 2"/>
    <property type="match status" value="1"/>
</dbReference>
<sequence>MPPFLSRAEVVEKAAALKFPSLAVIDGAHVNAADGATMDCVSPVDGAKLAEIAACGAADIDRAVAAAHRAFEDGRWRALPPAHRKQTLLRFADLIEQNEHELALLETLDMGKPISDALAIDVGATARCLRWYAEAIDKVYGEVAPTAANVLATVTREPLGVVAVVTPWNFPMIMAAWKIAPALASGNSVILKPAEQSSLTALRLGELALEAGLPAGVLNVTPGVGQVAGAALGMHKNVDGVFFTGSTEVGKLFLTYSGASNMKRVGLECGGKSGHIILASCRQLDRAAAAAAGAIFFNQGEMCTAGSRLIVERGVHDQVVERLVALARDYQPGDPLDPATRMGALVEENHLARVLNYVEIGRSEGATLLTGGARARQETGGAYMTPAIFDGVSNSMRIAREEIFGPVLSIITVDSPAEAAAVANDSDFGLAAGVWSDDVRELHTTAAKLRAGMIYANCYDADDMTVPFGGFKQSGIGRDKSLHALEKYTELKTTWLRVS</sequence>
<keyword evidence="3" id="KW-0560">Oxidoreductase</keyword>
<dbReference type="PROSITE" id="PS00070">
    <property type="entry name" value="ALDEHYDE_DEHYDR_CYS"/>
    <property type="match status" value="1"/>
</dbReference>
<evidence type="ECO:0000313" key="6">
    <source>
        <dbReference type="EMBL" id="SNB51212.1"/>
    </source>
</evidence>
<dbReference type="GO" id="GO:0004030">
    <property type="term" value="F:aldehyde dehydrogenase [NAD(P)+] activity"/>
    <property type="evidence" value="ECO:0007669"/>
    <property type="project" value="UniProtKB-ARBA"/>
</dbReference>
<dbReference type="CDD" id="cd07112">
    <property type="entry name" value="ALDH_GABALDH-PuuC"/>
    <property type="match status" value="1"/>
</dbReference>
<keyword evidence="7" id="KW-1185">Reference proteome</keyword>
<dbReference type="Pfam" id="PF00171">
    <property type="entry name" value="Aldedh"/>
    <property type="match status" value="1"/>
</dbReference>
<dbReference type="InterPro" id="IPR016163">
    <property type="entry name" value="Ald_DH_C"/>
</dbReference>
<dbReference type="Proteomes" id="UP000198418">
    <property type="component" value="Unassembled WGS sequence"/>
</dbReference>
<evidence type="ECO:0000256" key="1">
    <source>
        <dbReference type="ARBA" id="ARBA00009986"/>
    </source>
</evidence>
<dbReference type="Gene3D" id="3.40.605.10">
    <property type="entry name" value="Aldehyde Dehydrogenase, Chain A, domain 1"/>
    <property type="match status" value="1"/>
</dbReference>
<dbReference type="FunFam" id="3.40.605.10:FF:000001">
    <property type="entry name" value="Aldehyde dehydrogenase 1"/>
    <property type="match status" value="1"/>
</dbReference>
<feature type="domain" description="Aldehyde dehydrogenase" evidence="5">
    <location>
        <begin position="33"/>
        <end position="493"/>
    </location>
</feature>
<dbReference type="FunFam" id="3.40.309.10:FF:000012">
    <property type="entry name" value="Betaine aldehyde dehydrogenase"/>
    <property type="match status" value="1"/>
</dbReference>
<gene>
    <name evidence="6" type="ORF">SAMN06265338_10160</name>
</gene>
<comment type="similarity">
    <text evidence="1">Belongs to the aldehyde dehydrogenase family.</text>
</comment>
<keyword evidence="2" id="KW-0630">Potassium</keyword>
<evidence type="ECO:0000313" key="7">
    <source>
        <dbReference type="Proteomes" id="UP000198418"/>
    </source>
</evidence>
<evidence type="ECO:0000256" key="3">
    <source>
        <dbReference type="ARBA" id="ARBA00023002"/>
    </source>
</evidence>
<dbReference type="InterPro" id="IPR016162">
    <property type="entry name" value="Ald_DH_N"/>
</dbReference>
<dbReference type="SUPFAM" id="SSF53720">
    <property type="entry name" value="ALDH-like"/>
    <property type="match status" value="1"/>
</dbReference>
<evidence type="ECO:0000256" key="2">
    <source>
        <dbReference type="ARBA" id="ARBA00022958"/>
    </source>
</evidence>